<sequence length="52" mass="6062">MKRHTPMKHGYGILASYPVPIRDTDTIRLGYARIRMDTRILIWILSGYVVSE</sequence>
<organism evidence="1 2">
    <name type="scientific">Rosa chinensis</name>
    <name type="common">China rose</name>
    <dbReference type="NCBI Taxonomy" id="74649"/>
    <lineage>
        <taxon>Eukaryota</taxon>
        <taxon>Viridiplantae</taxon>
        <taxon>Streptophyta</taxon>
        <taxon>Embryophyta</taxon>
        <taxon>Tracheophyta</taxon>
        <taxon>Spermatophyta</taxon>
        <taxon>Magnoliopsida</taxon>
        <taxon>eudicotyledons</taxon>
        <taxon>Gunneridae</taxon>
        <taxon>Pentapetalae</taxon>
        <taxon>rosids</taxon>
        <taxon>fabids</taxon>
        <taxon>Rosales</taxon>
        <taxon>Rosaceae</taxon>
        <taxon>Rosoideae</taxon>
        <taxon>Rosoideae incertae sedis</taxon>
        <taxon>Rosa</taxon>
    </lineage>
</organism>
<evidence type="ECO:0000313" key="1">
    <source>
        <dbReference type="EMBL" id="PRQ22890.1"/>
    </source>
</evidence>
<name>A0A2P6PLV9_ROSCH</name>
<dbReference type="Proteomes" id="UP000238479">
    <property type="component" value="Chromosome 6"/>
</dbReference>
<accession>A0A2P6PLV9</accession>
<dbReference type="Gramene" id="PRQ22890">
    <property type="protein sequence ID" value="PRQ22890"/>
    <property type="gene ID" value="RchiOBHm_Chr6g0255191"/>
</dbReference>
<dbReference type="AlphaFoldDB" id="A0A2P6PLV9"/>
<protein>
    <submittedName>
        <fullName evidence="1">Uncharacterized protein</fullName>
    </submittedName>
</protein>
<proteinExistence type="predicted"/>
<keyword evidence="2" id="KW-1185">Reference proteome</keyword>
<gene>
    <name evidence="1" type="ORF">RchiOBHm_Chr6g0255191</name>
</gene>
<evidence type="ECO:0000313" key="2">
    <source>
        <dbReference type="Proteomes" id="UP000238479"/>
    </source>
</evidence>
<reference evidence="1 2" key="1">
    <citation type="journal article" date="2018" name="Nat. Genet.">
        <title>The Rosa genome provides new insights in the design of modern roses.</title>
        <authorList>
            <person name="Bendahmane M."/>
        </authorList>
    </citation>
    <scope>NUCLEOTIDE SEQUENCE [LARGE SCALE GENOMIC DNA]</scope>
    <source>
        <strain evidence="2">cv. Old Blush</strain>
    </source>
</reference>
<comment type="caution">
    <text evidence="1">The sequence shown here is derived from an EMBL/GenBank/DDBJ whole genome shotgun (WGS) entry which is preliminary data.</text>
</comment>
<dbReference type="EMBL" id="PDCK01000044">
    <property type="protein sequence ID" value="PRQ22890.1"/>
    <property type="molecule type" value="Genomic_DNA"/>
</dbReference>